<evidence type="ECO:0000313" key="1">
    <source>
        <dbReference type="Proteomes" id="UP000095281"/>
    </source>
</evidence>
<keyword evidence="1" id="KW-1185">Reference proteome</keyword>
<organism evidence="1 2">
    <name type="scientific">Meloidogyne hapla</name>
    <name type="common">Root-knot nematode worm</name>
    <dbReference type="NCBI Taxonomy" id="6305"/>
    <lineage>
        <taxon>Eukaryota</taxon>
        <taxon>Metazoa</taxon>
        <taxon>Ecdysozoa</taxon>
        <taxon>Nematoda</taxon>
        <taxon>Chromadorea</taxon>
        <taxon>Rhabditida</taxon>
        <taxon>Tylenchina</taxon>
        <taxon>Tylenchomorpha</taxon>
        <taxon>Tylenchoidea</taxon>
        <taxon>Meloidogynidae</taxon>
        <taxon>Meloidogyninae</taxon>
        <taxon>Meloidogyne</taxon>
    </lineage>
</organism>
<proteinExistence type="predicted"/>
<dbReference type="AlphaFoldDB" id="A0A1I8B3G2"/>
<evidence type="ECO:0000313" key="2">
    <source>
        <dbReference type="WBParaSite" id="MhA1_Contig1262.frz3.gene3"/>
    </source>
</evidence>
<protein>
    <submittedName>
        <fullName evidence="2">Carn_acyltransf domain-containing protein</fullName>
    </submittedName>
</protein>
<name>A0A1I8B3G2_MELHA</name>
<dbReference type="Proteomes" id="UP000095281">
    <property type="component" value="Unplaced"/>
</dbReference>
<reference evidence="2" key="1">
    <citation type="submission" date="2016-11" db="UniProtKB">
        <authorList>
            <consortium name="WormBaseParasite"/>
        </authorList>
    </citation>
    <scope>IDENTIFICATION</scope>
</reference>
<dbReference type="WBParaSite" id="MhA1_Contig1262.frz3.gene3">
    <property type="protein sequence ID" value="MhA1_Contig1262.frz3.gene3"/>
    <property type="gene ID" value="MhA1_Contig1262.frz3.gene3"/>
</dbReference>
<accession>A0A1I8B3G2</accession>
<sequence>MSFDPKFLESMGGCSYRDMKLQDSLSNQEKQQPSLSHFTPTIADHLKQTELLVGRAYAEHMALLFSSSSQISRDPDGNVGSKIHMDLFTGMDERIGFPFLTRED</sequence>